<keyword evidence="1" id="KW-0472">Membrane</keyword>
<feature type="transmembrane region" description="Helical" evidence="1">
    <location>
        <begin position="20"/>
        <end position="39"/>
    </location>
</feature>
<dbReference type="AlphaFoldDB" id="A0AAV4LBE6"/>
<keyword evidence="1" id="KW-1133">Transmembrane helix</keyword>
<keyword evidence="3" id="KW-1185">Reference proteome</keyword>
<organism evidence="2 3">
    <name type="scientific">Collibacillus ludicampi</name>
    <dbReference type="NCBI Taxonomy" id="2771369"/>
    <lineage>
        <taxon>Bacteria</taxon>
        <taxon>Bacillati</taxon>
        <taxon>Bacillota</taxon>
        <taxon>Bacilli</taxon>
        <taxon>Bacillales</taxon>
        <taxon>Alicyclobacillaceae</taxon>
        <taxon>Collibacillus</taxon>
    </lineage>
</organism>
<protein>
    <submittedName>
        <fullName evidence="2">Uncharacterized protein</fullName>
    </submittedName>
</protein>
<evidence type="ECO:0000256" key="1">
    <source>
        <dbReference type="SAM" id="Phobius"/>
    </source>
</evidence>
<feature type="transmembrane region" description="Helical" evidence="1">
    <location>
        <begin position="51"/>
        <end position="74"/>
    </location>
</feature>
<proteinExistence type="predicted"/>
<keyword evidence="1" id="KW-0812">Transmembrane</keyword>
<gene>
    <name evidence="2" type="ORF">DNHGIG_05730</name>
</gene>
<reference evidence="2" key="1">
    <citation type="journal article" date="2023" name="Int. J. Syst. Evol. Microbiol.">
        <title>Collibacillus ludicampi gen. nov., sp. nov., a new soil bacterium of the family Alicyclobacillaceae.</title>
        <authorList>
            <person name="Jojima T."/>
            <person name="Ioku Y."/>
            <person name="Fukuta Y."/>
            <person name="Shirasaka N."/>
            <person name="Matsumura Y."/>
            <person name="Mori M."/>
        </authorList>
    </citation>
    <scope>NUCLEOTIDE SEQUENCE</scope>
    <source>
        <strain evidence="2">TP075</strain>
    </source>
</reference>
<name>A0AAV4LBE6_9BACL</name>
<dbReference type="EMBL" id="BOQE01000001">
    <property type="protein sequence ID" value="GIM45024.1"/>
    <property type="molecule type" value="Genomic_DNA"/>
</dbReference>
<evidence type="ECO:0000313" key="2">
    <source>
        <dbReference type="EMBL" id="GIM45024.1"/>
    </source>
</evidence>
<accession>A0AAV4LBE6</accession>
<comment type="caution">
    <text evidence="2">The sequence shown here is derived from an EMBL/GenBank/DDBJ whole genome shotgun (WGS) entry which is preliminary data.</text>
</comment>
<sequence>MAYLNKKKTAPSDQNYTLKLTNSALVAIAVEAMYYLFLLDYQSPIHKLCSLGVICVQRWIVNLASQFLVCVLFIF</sequence>
<dbReference type="Proteomes" id="UP001057291">
    <property type="component" value="Unassembled WGS sequence"/>
</dbReference>
<evidence type="ECO:0000313" key="3">
    <source>
        <dbReference type="Proteomes" id="UP001057291"/>
    </source>
</evidence>